<dbReference type="InterPro" id="IPR036770">
    <property type="entry name" value="Ankyrin_rpt-contain_sf"/>
</dbReference>
<dbReference type="GO" id="GO:0005886">
    <property type="term" value="C:plasma membrane"/>
    <property type="evidence" value="ECO:0007669"/>
    <property type="project" value="TreeGrafter"/>
</dbReference>
<dbReference type="SUPFAM" id="SSF48403">
    <property type="entry name" value="Ankyrin repeat"/>
    <property type="match status" value="1"/>
</dbReference>
<organism evidence="3 4">
    <name type="scientific">Legionella erythra</name>
    <dbReference type="NCBI Taxonomy" id="448"/>
    <lineage>
        <taxon>Bacteria</taxon>
        <taxon>Pseudomonadati</taxon>
        <taxon>Pseudomonadota</taxon>
        <taxon>Gammaproteobacteria</taxon>
        <taxon>Legionellales</taxon>
        <taxon>Legionellaceae</taxon>
        <taxon>Legionella</taxon>
    </lineage>
</organism>
<dbReference type="PANTHER" id="PTHR24186">
    <property type="entry name" value="PROTEIN PHOSPHATASE 1 REGULATORY SUBUNIT"/>
    <property type="match status" value="1"/>
</dbReference>
<proteinExistence type="predicted"/>
<evidence type="ECO:0000313" key="3">
    <source>
        <dbReference type="EMBL" id="KTC96070.1"/>
    </source>
</evidence>
<reference evidence="3 4" key="1">
    <citation type="submission" date="2015-11" db="EMBL/GenBank/DDBJ databases">
        <title>Genomic analysis of 38 Legionella species identifies large and diverse effector repertoires.</title>
        <authorList>
            <person name="Burstein D."/>
            <person name="Amaro F."/>
            <person name="Zusman T."/>
            <person name="Lifshitz Z."/>
            <person name="Cohen O."/>
            <person name="Gilbert J.A."/>
            <person name="Pupko T."/>
            <person name="Shuman H.A."/>
            <person name="Segal G."/>
        </authorList>
    </citation>
    <scope>NUCLEOTIDE SEQUENCE [LARGE SCALE GENOMIC DNA]</scope>
    <source>
        <strain evidence="3 4">SE-32A-C8</strain>
    </source>
</reference>
<comment type="caution">
    <text evidence="3">The sequence shown here is derived from an EMBL/GenBank/DDBJ whole genome shotgun (WGS) entry which is preliminary data.</text>
</comment>
<name>A0A0W0TKF9_LEGER</name>
<protein>
    <submittedName>
        <fullName evidence="3">Ankyrin repeat protein</fullName>
    </submittedName>
</protein>
<dbReference type="Proteomes" id="UP000054773">
    <property type="component" value="Unassembled WGS sequence"/>
</dbReference>
<evidence type="ECO:0000256" key="1">
    <source>
        <dbReference type="ARBA" id="ARBA00022737"/>
    </source>
</evidence>
<dbReference type="Gene3D" id="1.25.40.20">
    <property type="entry name" value="Ankyrin repeat-containing domain"/>
    <property type="match status" value="1"/>
</dbReference>
<dbReference type="EMBL" id="LNYA01000030">
    <property type="protein sequence ID" value="KTC96070.1"/>
    <property type="molecule type" value="Genomic_DNA"/>
</dbReference>
<evidence type="ECO:0000256" key="2">
    <source>
        <dbReference type="ARBA" id="ARBA00023043"/>
    </source>
</evidence>
<dbReference type="OrthoDB" id="5654440at2"/>
<dbReference type="InterPro" id="IPR002110">
    <property type="entry name" value="Ankyrin_rpt"/>
</dbReference>
<dbReference type="SMART" id="SM00248">
    <property type="entry name" value="ANK"/>
    <property type="match status" value="6"/>
</dbReference>
<sequence>MSLETNNFIEELLELRIESDSIPSALSNEVYQLLHKKLKLFSPFWIRENWQLQALLGDEATYNDLHKKDHNGVNMAHYAALSGHVKRLHAVYERNPALFEQKDNYGQSAWHYAVYYSDNPEALNWMKQYCPNLSDSADSLGQTLGHHAALAGNLDVLNLIKQHCPDQLTAADQWGSTLAHYAAESGNFDVLNWINQHCPRLLDSVDKWGRTLAHYGVRSLSQEVLKWIARNCPQLLTLNDRDGQSIVRDAALCGNADLFNLALALSDNRHEVNFAGLGITQFKLLAMPTLNEALKTNTTLTDIRGIDSSAWAELKPMLDANKLRIQNELKEIINTFTLLIYERNSQGDRCLPKDILLTLFMQAVESVTDRMSKQDIAAQFKKIVDNTENYKIKRVLQQRQGFVLFFNMQAGQVDGAAMQESQVYSPQI</sequence>
<accession>A0A0W0TKF9</accession>
<gene>
    <name evidence="3" type="ORF">Lery_1862</name>
</gene>
<evidence type="ECO:0000313" key="4">
    <source>
        <dbReference type="Proteomes" id="UP000054773"/>
    </source>
</evidence>
<dbReference type="AlphaFoldDB" id="A0A0W0TKF9"/>
<keyword evidence="2" id="KW-0040">ANK repeat</keyword>
<keyword evidence="4" id="KW-1185">Reference proteome</keyword>
<dbReference type="PATRIC" id="fig|448.7.peg.1950"/>
<dbReference type="STRING" id="448.Lery_1862"/>
<dbReference type="PANTHER" id="PTHR24186:SF38">
    <property type="entry name" value="ANKYRIN REPEAT FAMILY PROTEIN"/>
    <property type="match status" value="1"/>
</dbReference>
<dbReference type="RefSeq" id="WP_058527007.1">
    <property type="nucleotide sequence ID" value="NZ_CAAAHY010000007.1"/>
</dbReference>
<keyword evidence="1" id="KW-0677">Repeat</keyword>